<feature type="domain" description="Ribosome recycling factor" evidence="7">
    <location>
        <begin position="20"/>
        <end position="182"/>
    </location>
</feature>
<reference evidence="9 12" key="2">
    <citation type="submission" date="2021-05" db="EMBL/GenBank/DDBJ databases">
        <title>Complete Genome Sequence of Latilactobacillus sp. Strain WDN19, a High D-Aspartate-producing Lactic Acid Bacterium Isolated from a Japanese Pickle.</title>
        <authorList>
            <person name="Kajitani K."/>
            <person name="Takahashi S."/>
        </authorList>
    </citation>
    <scope>NUCLEOTIDE SEQUENCE [LARGE SCALE GENOMIC DNA]</scope>
    <source>
        <strain evidence="9 12">WDN19</strain>
    </source>
</reference>
<evidence type="ECO:0000256" key="4">
    <source>
        <dbReference type="ARBA" id="ARBA00022917"/>
    </source>
</evidence>
<dbReference type="OrthoDB" id="9804006at2"/>
<dbReference type="SUPFAM" id="SSF55194">
    <property type="entry name" value="Ribosome recycling factor, RRF"/>
    <property type="match status" value="1"/>
</dbReference>
<dbReference type="Proteomes" id="UP000825100">
    <property type="component" value="Chromosome"/>
</dbReference>
<comment type="subcellular location">
    <subcellularLocation>
        <location evidence="1 5">Cytoplasm</location>
    </subcellularLocation>
</comment>
<dbReference type="CDD" id="cd00520">
    <property type="entry name" value="RRF"/>
    <property type="match status" value="1"/>
</dbReference>
<dbReference type="EMBL" id="CP117683">
    <property type="protein sequence ID" value="WDC91861.1"/>
    <property type="molecule type" value="Genomic_DNA"/>
</dbReference>
<evidence type="ECO:0000256" key="1">
    <source>
        <dbReference type="ARBA" id="ARBA00004496"/>
    </source>
</evidence>
<evidence type="ECO:0000256" key="2">
    <source>
        <dbReference type="ARBA" id="ARBA00005912"/>
    </source>
</evidence>
<gene>
    <name evidence="5 10" type="primary">frr</name>
    <name evidence="8" type="ORF">DT351_04235</name>
    <name evidence="9" type="ORF">LTWDN19_19530</name>
    <name evidence="10" type="ORF">PSR33_06640</name>
</gene>
<protein>
    <recommendedName>
        <fullName evidence="5">Ribosome-recycling factor</fullName>
        <shortName evidence="5">RRF</shortName>
    </recommendedName>
    <alternativeName>
        <fullName evidence="5">Ribosome-releasing factor</fullName>
    </alternativeName>
</protein>
<dbReference type="EMBL" id="CP031003">
    <property type="protein sequence ID" value="AXN35614.1"/>
    <property type="molecule type" value="Genomic_DNA"/>
</dbReference>
<dbReference type="Gene3D" id="3.30.1360.40">
    <property type="match status" value="1"/>
</dbReference>
<dbReference type="HAMAP" id="MF_00040">
    <property type="entry name" value="RRF"/>
    <property type="match status" value="1"/>
</dbReference>
<proteinExistence type="inferred from homology"/>
<dbReference type="InterPro" id="IPR036191">
    <property type="entry name" value="RRF_sf"/>
</dbReference>
<dbReference type="InterPro" id="IPR002661">
    <property type="entry name" value="Ribosome_recyc_fac"/>
</dbReference>
<evidence type="ECO:0000256" key="5">
    <source>
        <dbReference type="HAMAP-Rule" id="MF_00040"/>
    </source>
</evidence>
<dbReference type="Pfam" id="PF01765">
    <property type="entry name" value="RRF"/>
    <property type="match status" value="1"/>
</dbReference>
<dbReference type="Proteomes" id="UP001215533">
    <property type="component" value="Chromosome"/>
</dbReference>
<dbReference type="GO" id="GO:0005737">
    <property type="term" value="C:cytoplasm"/>
    <property type="evidence" value="ECO:0007669"/>
    <property type="project" value="UniProtKB-SubCell"/>
</dbReference>
<sequence length="185" mass="20313">MANPILDEAKASMEKAEASLQRTLGQIRAGRANASLVNRVNVEYYGAMTPLNQIAAITVPEARVLLITPYDKGALEDIEKALYTADLGISPANDGSVIRLVIPQLTGERRKEIAKEVGKEAEIGKVAIRNARRDAMDSLKKAEKASEISEDEMHDLEEQVQKLTNEATKKIDEIAKNKEKEITEG</sequence>
<dbReference type="PANTHER" id="PTHR20982">
    <property type="entry name" value="RIBOSOME RECYCLING FACTOR"/>
    <property type="match status" value="1"/>
</dbReference>
<dbReference type="FunFam" id="1.10.132.20:FF:000001">
    <property type="entry name" value="Ribosome-recycling factor"/>
    <property type="match status" value="1"/>
</dbReference>
<evidence type="ECO:0000313" key="11">
    <source>
        <dbReference type="Proteomes" id="UP000257607"/>
    </source>
</evidence>
<evidence type="ECO:0000313" key="8">
    <source>
        <dbReference type="EMBL" id="AXN35614.1"/>
    </source>
</evidence>
<dbReference type="FunFam" id="3.30.1360.40:FF:000001">
    <property type="entry name" value="Ribosome-recycling factor"/>
    <property type="match status" value="1"/>
</dbReference>
<feature type="coiled-coil region" evidence="6">
    <location>
        <begin position="139"/>
        <end position="180"/>
    </location>
</feature>
<dbReference type="Gene3D" id="1.10.132.20">
    <property type="entry name" value="Ribosome-recycling factor"/>
    <property type="match status" value="1"/>
</dbReference>
<dbReference type="GO" id="GO:0043023">
    <property type="term" value="F:ribosomal large subunit binding"/>
    <property type="evidence" value="ECO:0007669"/>
    <property type="project" value="TreeGrafter"/>
</dbReference>
<keyword evidence="4 5" id="KW-0648">Protein biosynthesis</keyword>
<dbReference type="EMBL" id="AP024685">
    <property type="protein sequence ID" value="BCX31386.1"/>
    <property type="molecule type" value="Genomic_DNA"/>
</dbReference>
<evidence type="ECO:0000313" key="12">
    <source>
        <dbReference type="Proteomes" id="UP000825100"/>
    </source>
</evidence>
<evidence type="ECO:0000313" key="10">
    <source>
        <dbReference type="EMBL" id="WDC91861.1"/>
    </source>
</evidence>
<dbReference type="KEGG" id="lcv:FBA2_06355"/>
<reference evidence="10" key="3">
    <citation type="submission" date="2023-02" db="EMBL/GenBank/DDBJ databases">
        <title>Complete genome sequence of Lactobacillus curvatus CACC879 isolated from Pig feces.</title>
        <authorList>
            <person name="Park S."/>
            <person name="Park M.A."/>
            <person name="Kim D.-H."/>
            <person name="Kim Y."/>
        </authorList>
    </citation>
    <scope>NUCLEOTIDE SEQUENCE</scope>
    <source>
        <strain evidence="10">CACC879</strain>
    </source>
</reference>
<keyword evidence="12" id="KW-1185">Reference proteome</keyword>
<organism evidence="10 13">
    <name type="scientific">Latilactobacillus curvatus</name>
    <name type="common">Lactobacillus curvatus</name>
    <dbReference type="NCBI Taxonomy" id="28038"/>
    <lineage>
        <taxon>Bacteria</taxon>
        <taxon>Bacillati</taxon>
        <taxon>Bacillota</taxon>
        <taxon>Bacilli</taxon>
        <taxon>Lactobacillales</taxon>
        <taxon>Lactobacillaceae</taxon>
        <taxon>Latilactobacillus</taxon>
    </lineage>
</organism>
<accession>A0A0B2XLX3</accession>
<dbReference type="NCBIfam" id="TIGR00496">
    <property type="entry name" value="frr"/>
    <property type="match status" value="1"/>
</dbReference>
<dbReference type="STRING" id="28038.BCY75_06150"/>
<evidence type="ECO:0000256" key="3">
    <source>
        <dbReference type="ARBA" id="ARBA00022490"/>
    </source>
</evidence>
<dbReference type="InterPro" id="IPR023584">
    <property type="entry name" value="Ribosome_recyc_fac_dom"/>
</dbReference>
<dbReference type="PANTHER" id="PTHR20982:SF3">
    <property type="entry name" value="MITOCHONDRIAL RIBOSOME RECYCLING FACTOR PSEUDO 1"/>
    <property type="match status" value="1"/>
</dbReference>
<keyword evidence="6" id="KW-0175">Coiled coil</keyword>
<reference evidence="8 11" key="1">
    <citation type="submission" date="2018-07" db="EMBL/GenBank/DDBJ databases">
        <title>Lactobacillus curvatus genome sequence.</title>
        <authorList>
            <person name="Prechtl R."/>
        </authorList>
    </citation>
    <scope>NUCLEOTIDE SEQUENCE [LARGE SCALE GENOMIC DNA]</scope>
    <source>
        <strain evidence="8 11">TMW 1.1928</strain>
    </source>
</reference>
<evidence type="ECO:0000313" key="9">
    <source>
        <dbReference type="EMBL" id="BCX31386.1"/>
    </source>
</evidence>
<dbReference type="Proteomes" id="UP000257607">
    <property type="component" value="Chromosome"/>
</dbReference>
<comment type="function">
    <text evidence="5">Responsible for the release of ribosomes from messenger RNA at the termination of protein biosynthesis. May increase the efficiency of translation by recycling ribosomes from one round of translation to another.</text>
</comment>
<evidence type="ECO:0000256" key="6">
    <source>
        <dbReference type="SAM" id="Coils"/>
    </source>
</evidence>
<evidence type="ECO:0000259" key="7">
    <source>
        <dbReference type="Pfam" id="PF01765"/>
    </source>
</evidence>
<evidence type="ECO:0000313" key="13">
    <source>
        <dbReference type="Proteomes" id="UP001215533"/>
    </source>
</evidence>
<name>A0A0B2XLX3_LATCU</name>
<dbReference type="RefSeq" id="WP_004265410.1">
    <property type="nucleotide sequence ID" value="NZ_AP024685.1"/>
</dbReference>
<dbReference type="AlphaFoldDB" id="A0A0B2XLX3"/>
<comment type="similarity">
    <text evidence="2 5">Belongs to the RRF family.</text>
</comment>
<keyword evidence="3 5" id="KW-0963">Cytoplasm</keyword>
<dbReference type="GeneID" id="49610688"/>
<dbReference type="GO" id="GO:0006415">
    <property type="term" value="P:translational termination"/>
    <property type="evidence" value="ECO:0007669"/>
    <property type="project" value="UniProtKB-UniRule"/>
</dbReference>